<evidence type="ECO:0000256" key="3">
    <source>
        <dbReference type="ARBA" id="ARBA00023295"/>
    </source>
</evidence>
<keyword evidence="3 4" id="KW-0326">Glycosidase</keyword>
<evidence type="ECO:0000313" key="9">
    <source>
        <dbReference type="Proteomes" id="UP001292216"/>
    </source>
</evidence>
<proteinExistence type="inferred from homology"/>
<dbReference type="PROSITE" id="PS01182">
    <property type="entry name" value="GLYCOSYL_HYDROL_F35"/>
    <property type="match status" value="1"/>
</dbReference>
<evidence type="ECO:0000259" key="7">
    <source>
        <dbReference type="Pfam" id="PF10435"/>
    </source>
</evidence>
<dbReference type="RefSeq" id="WP_323077779.1">
    <property type="nucleotide sequence ID" value="NZ_CBCSKM010000025.1"/>
</dbReference>
<evidence type="ECO:0000256" key="5">
    <source>
        <dbReference type="RuleBase" id="RU003679"/>
    </source>
</evidence>
<dbReference type="InterPro" id="IPR018954">
    <property type="entry name" value="Betagal_dom2"/>
</dbReference>
<dbReference type="InterPro" id="IPR017853">
    <property type="entry name" value="GH"/>
</dbReference>
<evidence type="ECO:0000256" key="4">
    <source>
        <dbReference type="RuleBase" id="RU000675"/>
    </source>
</evidence>
<evidence type="ECO:0000256" key="2">
    <source>
        <dbReference type="ARBA" id="ARBA00022801"/>
    </source>
</evidence>
<dbReference type="InterPro" id="IPR001944">
    <property type="entry name" value="Glycoside_Hdrlase_35"/>
</dbReference>
<evidence type="ECO:0000313" key="8">
    <source>
        <dbReference type="EMBL" id="MEA3571137.1"/>
    </source>
</evidence>
<dbReference type="Gene3D" id="2.102.20.10">
    <property type="entry name" value="Beta-galactosidase, domain 2"/>
    <property type="match status" value="1"/>
</dbReference>
<organism evidence="8 9">
    <name type="scientific">Paenibacillus phoenicis</name>
    <dbReference type="NCBI Taxonomy" id="554117"/>
    <lineage>
        <taxon>Bacteria</taxon>
        <taxon>Bacillati</taxon>
        <taxon>Bacillota</taxon>
        <taxon>Bacilli</taxon>
        <taxon>Bacillales</taxon>
        <taxon>Paenibacillaceae</taxon>
        <taxon>Paenibacillus</taxon>
    </lineage>
</organism>
<dbReference type="InterPro" id="IPR019801">
    <property type="entry name" value="Glyco_hydro_35_CS"/>
</dbReference>
<reference evidence="8 9" key="1">
    <citation type="submission" date="2023-12" db="EMBL/GenBank/DDBJ databases">
        <title>Whole genome sequencing of Paenibacillus phoenicis isolated from the Phoenix Mars Lander spacecraft assembly facility.</title>
        <authorList>
            <person name="Garcia A."/>
            <person name="Venkateswaran K."/>
        </authorList>
    </citation>
    <scope>NUCLEOTIDE SEQUENCE [LARGE SCALE GENOMIC DNA]</scope>
    <source>
        <strain evidence="8 9">3PO2SA</strain>
    </source>
</reference>
<dbReference type="InterPro" id="IPR037110">
    <property type="entry name" value="Betagal_dom2_sf"/>
</dbReference>
<dbReference type="PANTHER" id="PTHR23421">
    <property type="entry name" value="BETA-GALACTOSIDASE RELATED"/>
    <property type="match status" value="1"/>
</dbReference>
<name>A0ABU5PMT8_9BACL</name>
<dbReference type="Proteomes" id="UP001292216">
    <property type="component" value="Unassembled WGS sequence"/>
</dbReference>
<dbReference type="Pfam" id="PF10435">
    <property type="entry name" value="BetaGal_dom2"/>
    <property type="match status" value="1"/>
</dbReference>
<comment type="catalytic activity">
    <reaction evidence="4">
        <text>Hydrolysis of terminal non-reducing beta-D-galactose residues in beta-D-galactosides.</text>
        <dbReference type="EC" id="3.2.1.23"/>
    </reaction>
</comment>
<dbReference type="GO" id="GO:0004565">
    <property type="term" value="F:beta-galactosidase activity"/>
    <property type="evidence" value="ECO:0007669"/>
    <property type="project" value="UniProtKB-EC"/>
</dbReference>
<comment type="similarity">
    <text evidence="1 5">Belongs to the glycosyl hydrolase 35 family.</text>
</comment>
<feature type="domain" description="Glycoside hydrolase 35 catalytic" evidence="6">
    <location>
        <begin position="45"/>
        <end position="385"/>
    </location>
</feature>
<keyword evidence="9" id="KW-1185">Reference proteome</keyword>
<evidence type="ECO:0000256" key="1">
    <source>
        <dbReference type="ARBA" id="ARBA00009809"/>
    </source>
</evidence>
<dbReference type="Pfam" id="PF01301">
    <property type="entry name" value="Glyco_hydro_35"/>
    <property type="match status" value="1"/>
</dbReference>
<protein>
    <recommendedName>
        <fullName evidence="4">Beta-galactosidase</fullName>
        <ecNumber evidence="4">3.2.1.23</ecNumber>
    </recommendedName>
</protein>
<dbReference type="Gene3D" id="3.20.20.80">
    <property type="entry name" value="Glycosidases"/>
    <property type="match status" value="1"/>
</dbReference>
<dbReference type="SUPFAM" id="SSF51011">
    <property type="entry name" value="Glycosyl hydrolase domain"/>
    <property type="match status" value="1"/>
</dbReference>
<dbReference type="EC" id="3.2.1.23" evidence="4"/>
<accession>A0ABU5PMT8</accession>
<feature type="domain" description="Beta-galactosidase" evidence="7">
    <location>
        <begin position="424"/>
        <end position="576"/>
    </location>
</feature>
<dbReference type="SUPFAM" id="SSF51445">
    <property type="entry name" value="(Trans)glycosidases"/>
    <property type="match status" value="1"/>
</dbReference>
<dbReference type="EMBL" id="JAYERP010000001">
    <property type="protein sequence ID" value="MEA3571137.1"/>
    <property type="molecule type" value="Genomic_DNA"/>
</dbReference>
<sequence>MTNNTAAVLRLEIGQANKTIRPGKLALHAGSNPKGESFGFTNFYMTRNGEPVIPVVGEFHFSRFSYLHWEEELLKMKAGGVHLVATYVFWNFHEEEEGVFDWSGNRNLRHFIDLCAKHELPLILRIGPFCHGEVRNGGIPDWVFRYPLEVRSNDERYLSLARRLYREIARQIQGTYYQEGGPVIAVQLENEYMHAGAPLDAWGYSSGQYVTAGTDGSAHLDELHRIAEEVGIRPLFFTATAWGGAAVPEEGTLPMLAGYAYTPWIPNQPPSREFLFQDLHVTPAEPVNYDSLEYPVAYCEMAGGMQVSYKARPYVPAESIEAMTLVKMGSGSNLLGYYMYHGGSNPVGRKTFLNESGLPKITYDYQSPLGEFGRVGDSYDRIRTISLFLQAFGHLLAPMGTVLPAGQEHIAPEDTHSVRWCVRQKDGSGFVFLNNFQDHVDLPDRRLRIELDTPQGKAFFPQTGEFTLRSRLAAILPFNLELDGLFIVSATVQLLTRLEAEDETLLVFFAHDGMEPEIVIRKSSVSEVGGDGSHGAVKEDEANWIVRPATGRQHQIRVKTAEGRVVRLVTLTRDEALLTYRFDGLWGHDRLVISTSHLAIKDGQLICTSPGQNQVTLSLYPAPVPSAELRSSAGVLQTAAEPDGSVFQTYTLDFAAYLPELTLNSPSDRSVLVDVPADWPESVSDVWLRIEYDGDVAAAYLGDRMLTDHIHYGQHWEIGLKQVRHELENHPLHLSITPLRRGTVHSFVNQAYVERFEGVEIAKIHDIQVIPHYSARLWPQGK</sequence>
<evidence type="ECO:0000259" key="6">
    <source>
        <dbReference type="Pfam" id="PF01301"/>
    </source>
</evidence>
<comment type="caution">
    <text evidence="8">The sequence shown here is derived from an EMBL/GenBank/DDBJ whole genome shotgun (WGS) entry which is preliminary data.</text>
</comment>
<gene>
    <name evidence="8" type="ORF">U9M73_14285</name>
</gene>
<dbReference type="PRINTS" id="PR00742">
    <property type="entry name" value="GLHYDRLASE35"/>
</dbReference>
<dbReference type="InterPro" id="IPR031330">
    <property type="entry name" value="Gly_Hdrlase_35_cat"/>
</dbReference>
<keyword evidence="2 4" id="KW-0378">Hydrolase</keyword>